<protein>
    <recommendedName>
        <fullName evidence="1">HTH cro/C1-type domain-containing protein</fullName>
    </recommendedName>
</protein>
<accession>A0A0F9NVT9</accession>
<dbReference type="EMBL" id="LAZR01003636">
    <property type="protein sequence ID" value="KKN16212.1"/>
    <property type="molecule type" value="Genomic_DNA"/>
</dbReference>
<reference evidence="2" key="1">
    <citation type="journal article" date="2015" name="Nature">
        <title>Complex archaea that bridge the gap between prokaryotes and eukaryotes.</title>
        <authorList>
            <person name="Spang A."/>
            <person name="Saw J.H."/>
            <person name="Jorgensen S.L."/>
            <person name="Zaremba-Niedzwiedzka K."/>
            <person name="Martijn J."/>
            <person name="Lind A.E."/>
            <person name="van Eijk R."/>
            <person name="Schleper C."/>
            <person name="Guy L."/>
            <person name="Ettema T.J."/>
        </authorList>
    </citation>
    <scope>NUCLEOTIDE SEQUENCE</scope>
</reference>
<dbReference type="InterPro" id="IPR010982">
    <property type="entry name" value="Lambda_DNA-bd_dom_sf"/>
</dbReference>
<dbReference type="GO" id="GO:0003677">
    <property type="term" value="F:DNA binding"/>
    <property type="evidence" value="ECO:0007669"/>
    <property type="project" value="InterPro"/>
</dbReference>
<proteinExistence type="predicted"/>
<dbReference type="InterPro" id="IPR001387">
    <property type="entry name" value="Cro/C1-type_HTH"/>
</dbReference>
<dbReference type="Gene3D" id="1.10.260.40">
    <property type="entry name" value="lambda repressor-like DNA-binding domains"/>
    <property type="match status" value="1"/>
</dbReference>
<evidence type="ECO:0000313" key="2">
    <source>
        <dbReference type="EMBL" id="KKN16212.1"/>
    </source>
</evidence>
<dbReference type="PROSITE" id="PS50943">
    <property type="entry name" value="HTH_CROC1"/>
    <property type="match status" value="1"/>
</dbReference>
<dbReference type="SUPFAM" id="SSF47413">
    <property type="entry name" value="lambda repressor-like DNA-binding domains"/>
    <property type="match status" value="1"/>
</dbReference>
<sequence length="102" mass="11252">MAFDPLDPLRRDADRIRKALSSGRRFRIGEKNVVGTRVREARKARGSTQGELAQRLQARGLPWDQTAISLVESHQHEVLDSEVVILAHALGVPVGQLFSGGQ</sequence>
<name>A0A0F9NVT9_9ZZZZ</name>
<dbReference type="CDD" id="cd00093">
    <property type="entry name" value="HTH_XRE"/>
    <property type="match status" value="1"/>
</dbReference>
<gene>
    <name evidence="2" type="ORF">LCGC14_0978050</name>
</gene>
<feature type="domain" description="HTH cro/C1-type" evidence="1">
    <location>
        <begin position="38"/>
        <end position="97"/>
    </location>
</feature>
<comment type="caution">
    <text evidence="2">The sequence shown here is derived from an EMBL/GenBank/DDBJ whole genome shotgun (WGS) entry which is preliminary data.</text>
</comment>
<organism evidence="2">
    <name type="scientific">marine sediment metagenome</name>
    <dbReference type="NCBI Taxonomy" id="412755"/>
    <lineage>
        <taxon>unclassified sequences</taxon>
        <taxon>metagenomes</taxon>
        <taxon>ecological metagenomes</taxon>
    </lineage>
</organism>
<dbReference type="SMART" id="SM00530">
    <property type="entry name" value="HTH_XRE"/>
    <property type="match status" value="1"/>
</dbReference>
<dbReference type="AlphaFoldDB" id="A0A0F9NVT9"/>
<evidence type="ECO:0000259" key="1">
    <source>
        <dbReference type="PROSITE" id="PS50943"/>
    </source>
</evidence>